<reference evidence="2" key="1">
    <citation type="journal article" date="2020" name="Stud. Mycol.">
        <title>101 Dothideomycetes genomes: a test case for predicting lifestyles and emergence of pathogens.</title>
        <authorList>
            <person name="Haridas S."/>
            <person name="Albert R."/>
            <person name="Binder M."/>
            <person name="Bloem J."/>
            <person name="Labutti K."/>
            <person name="Salamov A."/>
            <person name="Andreopoulos B."/>
            <person name="Baker S."/>
            <person name="Barry K."/>
            <person name="Bills G."/>
            <person name="Bluhm B."/>
            <person name="Cannon C."/>
            <person name="Castanera R."/>
            <person name="Culley D."/>
            <person name="Daum C."/>
            <person name="Ezra D."/>
            <person name="Gonzalez J."/>
            <person name="Henrissat B."/>
            <person name="Kuo A."/>
            <person name="Liang C."/>
            <person name="Lipzen A."/>
            <person name="Lutzoni F."/>
            <person name="Magnuson J."/>
            <person name="Mondo S."/>
            <person name="Nolan M."/>
            <person name="Ohm R."/>
            <person name="Pangilinan J."/>
            <person name="Park H.-J."/>
            <person name="Ramirez L."/>
            <person name="Alfaro M."/>
            <person name="Sun H."/>
            <person name="Tritt A."/>
            <person name="Yoshinaga Y."/>
            <person name="Zwiers L.-H."/>
            <person name="Turgeon B."/>
            <person name="Goodwin S."/>
            <person name="Spatafora J."/>
            <person name="Crous P."/>
            <person name="Grigoriev I."/>
        </authorList>
    </citation>
    <scope>NUCLEOTIDE SEQUENCE</scope>
    <source>
        <strain evidence="2">CBS 125425</strain>
    </source>
</reference>
<proteinExistence type="predicted"/>
<accession>A0A9P4UZ24</accession>
<feature type="region of interest" description="Disordered" evidence="1">
    <location>
        <begin position="1"/>
        <end position="28"/>
    </location>
</feature>
<dbReference type="AlphaFoldDB" id="A0A9P4UZ24"/>
<evidence type="ECO:0000313" key="2">
    <source>
        <dbReference type="EMBL" id="KAF2730558.1"/>
    </source>
</evidence>
<protein>
    <submittedName>
        <fullName evidence="2">Uncharacterized protein</fullName>
    </submittedName>
</protein>
<dbReference type="EMBL" id="ML996215">
    <property type="protein sequence ID" value="KAF2730558.1"/>
    <property type="molecule type" value="Genomic_DNA"/>
</dbReference>
<gene>
    <name evidence="2" type="ORF">EJ04DRAFT_515205</name>
</gene>
<keyword evidence="3" id="KW-1185">Reference proteome</keyword>
<evidence type="ECO:0000313" key="3">
    <source>
        <dbReference type="Proteomes" id="UP000799444"/>
    </source>
</evidence>
<organism evidence="2 3">
    <name type="scientific">Polyplosphaeria fusca</name>
    <dbReference type="NCBI Taxonomy" id="682080"/>
    <lineage>
        <taxon>Eukaryota</taxon>
        <taxon>Fungi</taxon>
        <taxon>Dikarya</taxon>
        <taxon>Ascomycota</taxon>
        <taxon>Pezizomycotina</taxon>
        <taxon>Dothideomycetes</taxon>
        <taxon>Pleosporomycetidae</taxon>
        <taxon>Pleosporales</taxon>
        <taxon>Tetraplosphaeriaceae</taxon>
        <taxon>Polyplosphaeria</taxon>
    </lineage>
</organism>
<sequence>MDQGRNTGQASRHEHQYSRLSDTDGGKEMPLQLRQFQIGPPLPAAGTRWSCFTQNRDREGKVLWTGLPVTGHFGMMDKQEPGLIEYFSRVVGEFFHGFIGSS</sequence>
<name>A0A9P4UZ24_9PLEO</name>
<evidence type="ECO:0000256" key="1">
    <source>
        <dbReference type="SAM" id="MobiDB-lite"/>
    </source>
</evidence>
<dbReference type="Proteomes" id="UP000799444">
    <property type="component" value="Unassembled WGS sequence"/>
</dbReference>
<feature type="compositionally biased region" description="Polar residues" evidence="1">
    <location>
        <begin position="1"/>
        <end position="10"/>
    </location>
</feature>
<comment type="caution">
    <text evidence="2">The sequence shown here is derived from an EMBL/GenBank/DDBJ whole genome shotgun (WGS) entry which is preliminary data.</text>
</comment>
<feature type="compositionally biased region" description="Basic and acidic residues" evidence="1">
    <location>
        <begin position="11"/>
        <end position="27"/>
    </location>
</feature>